<dbReference type="Pfam" id="PF13499">
    <property type="entry name" value="EF-hand_7"/>
    <property type="match status" value="1"/>
</dbReference>
<feature type="domain" description="EF-hand" evidence="5">
    <location>
        <begin position="166"/>
        <end position="201"/>
    </location>
</feature>
<dbReference type="PROSITE" id="PS00018">
    <property type="entry name" value="EF_HAND_1"/>
    <property type="match status" value="2"/>
</dbReference>
<dbReference type="PANTHER" id="PTHR23055">
    <property type="entry name" value="CALCIUM BINDING PROTEINS"/>
    <property type="match status" value="1"/>
</dbReference>
<dbReference type="PROSITE" id="PS50222">
    <property type="entry name" value="EF_HAND_2"/>
    <property type="match status" value="3"/>
</dbReference>
<evidence type="ECO:0000256" key="1">
    <source>
        <dbReference type="ARBA" id="ARBA00006049"/>
    </source>
</evidence>
<protein>
    <submittedName>
        <fullName evidence="6">Kv channel-interacting protein 1</fullName>
    </submittedName>
</protein>
<dbReference type="AlphaFoldDB" id="A0A8D8R1Q0"/>
<comment type="similarity">
    <text evidence="1">Belongs to the recoverin family.</text>
</comment>
<accession>A0A8D8R1Q0</accession>
<dbReference type="PANTHER" id="PTHR23055:SF167">
    <property type="entry name" value="EF-HAND DOMAIN-CONTAINING PROTEIN"/>
    <property type="match status" value="1"/>
</dbReference>
<dbReference type="InterPro" id="IPR018247">
    <property type="entry name" value="EF_Hand_1_Ca_BS"/>
</dbReference>
<dbReference type="FunFam" id="1.10.238.10:FF:000009">
    <property type="entry name" value="Visinin-like protein 1"/>
    <property type="match status" value="1"/>
</dbReference>
<evidence type="ECO:0000256" key="2">
    <source>
        <dbReference type="ARBA" id="ARBA00022723"/>
    </source>
</evidence>
<name>A0A8D8R1Q0_9HEMI</name>
<dbReference type="SUPFAM" id="SSF47473">
    <property type="entry name" value="EF-hand"/>
    <property type="match status" value="1"/>
</dbReference>
<proteinExistence type="inferred from homology"/>
<dbReference type="PRINTS" id="PR00450">
    <property type="entry name" value="RECOVERIN"/>
</dbReference>
<dbReference type="CDD" id="cd00051">
    <property type="entry name" value="EFh"/>
    <property type="match status" value="2"/>
</dbReference>
<dbReference type="InterPro" id="IPR002048">
    <property type="entry name" value="EF_hand_dom"/>
</dbReference>
<sequence>MSESASGSKENKNYRKVSVDPVGVSQSRCGSLAAAESVVQSRCGSLVDADSACVEGDKEDDQSAAVSTFITKFFRAVWKKMSGSVSNSSEQEEYPEFIDHSELTEDNLDSPRYRPQSIESLCRATKFSEAEIKKIYRNFKSECPTGTIRQETFKGIYAKFFPYGVASYRYAHYVFNTLDHNKLGYLNFEDFVKGLSVLCRGSMDEKLRWIFTLYDINGDGVLSRDDLFNIVSSVYELMGVYTTQAFDNGTVAKRVEIMFQRMDRNKNGQITLDEFLDLTIFNKAQVLLDFISQKNYSETNWPKNHRFYKGIE</sequence>
<keyword evidence="2" id="KW-0479">Metal-binding</keyword>
<keyword evidence="3" id="KW-0677">Repeat</keyword>
<dbReference type="EMBL" id="HBUF01120727">
    <property type="protein sequence ID" value="CAG6642075.1"/>
    <property type="molecule type" value="Transcribed_RNA"/>
</dbReference>
<dbReference type="Gene3D" id="1.10.238.10">
    <property type="entry name" value="EF-hand"/>
    <property type="match status" value="1"/>
</dbReference>
<feature type="domain" description="EF-hand" evidence="5">
    <location>
        <begin position="250"/>
        <end position="285"/>
    </location>
</feature>
<dbReference type="GO" id="GO:0005509">
    <property type="term" value="F:calcium ion binding"/>
    <property type="evidence" value="ECO:0007669"/>
    <property type="project" value="InterPro"/>
</dbReference>
<dbReference type="EMBL" id="HBUF01120726">
    <property type="protein sequence ID" value="CAG6642074.1"/>
    <property type="molecule type" value="Transcribed_RNA"/>
</dbReference>
<evidence type="ECO:0000313" key="6">
    <source>
        <dbReference type="EMBL" id="CAG6642076.1"/>
    </source>
</evidence>
<evidence type="ECO:0000256" key="3">
    <source>
        <dbReference type="ARBA" id="ARBA00022737"/>
    </source>
</evidence>
<evidence type="ECO:0000256" key="4">
    <source>
        <dbReference type="ARBA" id="ARBA00022837"/>
    </source>
</evidence>
<keyword evidence="4" id="KW-0106">Calcium</keyword>
<dbReference type="EMBL" id="HBUF01120728">
    <property type="protein sequence ID" value="CAG6642076.1"/>
    <property type="molecule type" value="Transcribed_RNA"/>
</dbReference>
<organism evidence="6">
    <name type="scientific">Cacopsylla melanoneura</name>
    <dbReference type="NCBI Taxonomy" id="428564"/>
    <lineage>
        <taxon>Eukaryota</taxon>
        <taxon>Metazoa</taxon>
        <taxon>Ecdysozoa</taxon>
        <taxon>Arthropoda</taxon>
        <taxon>Hexapoda</taxon>
        <taxon>Insecta</taxon>
        <taxon>Pterygota</taxon>
        <taxon>Neoptera</taxon>
        <taxon>Paraneoptera</taxon>
        <taxon>Hemiptera</taxon>
        <taxon>Sternorrhyncha</taxon>
        <taxon>Psylloidea</taxon>
        <taxon>Psyllidae</taxon>
        <taxon>Psyllinae</taxon>
        <taxon>Cacopsylla</taxon>
    </lineage>
</organism>
<dbReference type="SMART" id="SM00054">
    <property type="entry name" value="EFh"/>
    <property type="match status" value="3"/>
</dbReference>
<feature type="domain" description="EF-hand" evidence="5">
    <location>
        <begin position="202"/>
        <end position="237"/>
    </location>
</feature>
<evidence type="ECO:0000259" key="5">
    <source>
        <dbReference type="PROSITE" id="PS50222"/>
    </source>
</evidence>
<dbReference type="InterPro" id="IPR028846">
    <property type="entry name" value="Recoverin"/>
</dbReference>
<dbReference type="InterPro" id="IPR011992">
    <property type="entry name" value="EF-hand-dom_pair"/>
</dbReference>
<reference evidence="6" key="1">
    <citation type="submission" date="2021-05" db="EMBL/GenBank/DDBJ databases">
        <authorList>
            <person name="Alioto T."/>
            <person name="Alioto T."/>
            <person name="Gomez Garrido J."/>
        </authorList>
    </citation>
    <scope>NUCLEOTIDE SEQUENCE</scope>
</reference>